<reference evidence="1 2" key="1">
    <citation type="submission" date="2016-12" db="EMBL/GenBank/DDBJ databases">
        <authorList>
            <person name="Song W.-J."/>
            <person name="Kurnit D.M."/>
        </authorList>
    </citation>
    <scope>NUCLEOTIDE SEQUENCE [LARGE SCALE GENOMIC DNA]</scope>
    <source>
        <strain evidence="1 2">175</strain>
    </source>
</reference>
<evidence type="ECO:0000313" key="1">
    <source>
        <dbReference type="EMBL" id="SMF96589.1"/>
    </source>
</evidence>
<dbReference type="EMBL" id="FXAM01000001">
    <property type="protein sequence ID" value="SMF96589.1"/>
    <property type="molecule type" value="Genomic_DNA"/>
</dbReference>
<dbReference type="STRING" id="1760988.SAMN02949497_3994"/>
<protein>
    <recommendedName>
        <fullName evidence="3">Rubrerythrin</fullName>
    </recommendedName>
</protein>
<keyword evidence="2" id="KW-1185">Reference proteome</keyword>
<evidence type="ECO:0000313" key="2">
    <source>
        <dbReference type="Proteomes" id="UP000192923"/>
    </source>
</evidence>
<dbReference type="RefSeq" id="WP_085215460.1">
    <property type="nucleotide sequence ID" value="NZ_FXAM01000001.1"/>
</dbReference>
<dbReference type="OrthoDB" id="278693at2"/>
<dbReference type="InterPro" id="IPR012347">
    <property type="entry name" value="Ferritin-like"/>
</dbReference>
<name>A0A1Y6D0Y8_9GAMM</name>
<sequence length="156" mass="17989">MKKHLRNFEQAKDVLDYGIDLHGQLGALYHALGRHSDQDRAKLVLDYLGHHERERGQALRRFEQIPDVNGLDVWLQFAPNPDIERLLADCAVRPDASVDDIVDIAMRFDAALIEIYQEASRQAESTPAKGLFDHLVDMATQERQRFVRDVEWVQDI</sequence>
<evidence type="ECO:0008006" key="3">
    <source>
        <dbReference type="Google" id="ProtNLM"/>
    </source>
</evidence>
<proteinExistence type="predicted"/>
<dbReference type="Gene3D" id="1.20.1260.10">
    <property type="match status" value="1"/>
</dbReference>
<accession>A0A1Y6D0Y8</accession>
<dbReference type="AlphaFoldDB" id="A0A1Y6D0Y8"/>
<gene>
    <name evidence="1" type="ORF">SAMN02949497_3994</name>
</gene>
<organism evidence="1 2">
    <name type="scientific">Methylomagnum ishizawai</name>
    <dbReference type="NCBI Taxonomy" id="1760988"/>
    <lineage>
        <taxon>Bacteria</taxon>
        <taxon>Pseudomonadati</taxon>
        <taxon>Pseudomonadota</taxon>
        <taxon>Gammaproteobacteria</taxon>
        <taxon>Methylococcales</taxon>
        <taxon>Methylococcaceae</taxon>
        <taxon>Methylomagnum</taxon>
    </lineage>
</organism>
<dbReference type="Proteomes" id="UP000192923">
    <property type="component" value="Unassembled WGS sequence"/>
</dbReference>